<sequence length="283" mass="32195">MSFYIERHKRELAALKSNYQVRDDIITIDGKIPLTYWINTENFGDLLSPWLYEKMTGLPVEYSPGDCPSYIGIGSILKRTTDHSIAWGTGSFGTEPRKQVAVKARYLAVRGPLTRARIRNTGVDCPAVYGDPALLTPMYYWPEIEKKYELGIVLRWSEKKWVNRDFGPGVKKIYLKTTDIEGVLDDMLSCKRIITSSLHGLIISDAYGIPSAWLDSHTPKGGEFKFYDYFLTVNKVRHAQRYDLSDGSIELIDLLAAFEFDSKIIDFDYEALLDACPLLSKIP</sequence>
<evidence type="ECO:0000313" key="3">
    <source>
        <dbReference type="Proteomes" id="UP000198773"/>
    </source>
</evidence>
<name>A0A1H4A2P0_ALKAM</name>
<dbReference type="OrthoDB" id="9803627at2"/>
<dbReference type="EMBL" id="FNRM01000002">
    <property type="protein sequence ID" value="SEA29891.1"/>
    <property type="molecule type" value="Genomic_DNA"/>
</dbReference>
<reference evidence="2 3" key="1">
    <citation type="submission" date="2016-10" db="EMBL/GenBank/DDBJ databases">
        <authorList>
            <person name="de Groot N.N."/>
        </authorList>
    </citation>
    <scope>NUCLEOTIDE SEQUENCE [LARGE SCALE GENOMIC DNA]</scope>
    <source>
        <strain evidence="2 3">CGMCC 1.3430</strain>
    </source>
</reference>
<dbReference type="STRING" id="152573.SAMN04488051_102458"/>
<organism evidence="2 3">
    <name type="scientific">Alkalimonas amylolytica</name>
    <dbReference type="NCBI Taxonomy" id="152573"/>
    <lineage>
        <taxon>Bacteria</taxon>
        <taxon>Pseudomonadati</taxon>
        <taxon>Pseudomonadota</taxon>
        <taxon>Gammaproteobacteria</taxon>
        <taxon>Alkalimonas</taxon>
    </lineage>
</organism>
<protein>
    <submittedName>
        <fullName evidence="2">Polysaccharide pyruvyl transferase</fullName>
    </submittedName>
</protein>
<gene>
    <name evidence="2" type="ORF">SAMN04488051_102458</name>
</gene>
<evidence type="ECO:0000313" key="2">
    <source>
        <dbReference type="EMBL" id="SEA29891.1"/>
    </source>
</evidence>
<keyword evidence="3" id="KW-1185">Reference proteome</keyword>
<accession>A0A1H4A2P0</accession>
<dbReference type="GO" id="GO:0016740">
    <property type="term" value="F:transferase activity"/>
    <property type="evidence" value="ECO:0007669"/>
    <property type="project" value="UniProtKB-KW"/>
</dbReference>
<feature type="domain" description="Polysaccharide pyruvyl transferase" evidence="1">
    <location>
        <begin position="98"/>
        <end position="217"/>
    </location>
</feature>
<dbReference type="Proteomes" id="UP000198773">
    <property type="component" value="Unassembled WGS sequence"/>
</dbReference>
<evidence type="ECO:0000259" key="1">
    <source>
        <dbReference type="Pfam" id="PF04230"/>
    </source>
</evidence>
<keyword evidence="2" id="KW-0808">Transferase</keyword>
<dbReference type="InterPro" id="IPR007345">
    <property type="entry name" value="Polysacch_pyruvyl_Trfase"/>
</dbReference>
<dbReference type="AlphaFoldDB" id="A0A1H4A2P0"/>
<dbReference type="Pfam" id="PF04230">
    <property type="entry name" value="PS_pyruv_trans"/>
    <property type="match status" value="1"/>
</dbReference>
<proteinExistence type="predicted"/>
<dbReference type="RefSeq" id="WP_091340883.1">
    <property type="nucleotide sequence ID" value="NZ_FNRM01000002.1"/>
</dbReference>